<reference evidence="2" key="2">
    <citation type="submission" date="2015-03" db="UniProtKB">
        <authorList>
            <consortium name="EnsemblPlants"/>
        </authorList>
    </citation>
    <scope>IDENTIFICATION</scope>
</reference>
<protein>
    <submittedName>
        <fullName evidence="2">Uncharacterized protein</fullName>
    </submittedName>
</protein>
<dbReference type="EnsemblPlants" id="OBART03G34240.1">
    <property type="protein sequence ID" value="OBART03G34240.1"/>
    <property type="gene ID" value="OBART03G34240"/>
</dbReference>
<organism evidence="2">
    <name type="scientific">Oryza barthii</name>
    <dbReference type="NCBI Taxonomy" id="65489"/>
    <lineage>
        <taxon>Eukaryota</taxon>
        <taxon>Viridiplantae</taxon>
        <taxon>Streptophyta</taxon>
        <taxon>Embryophyta</taxon>
        <taxon>Tracheophyta</taxon>
        <taxon>Spermatophyta</taxon>
        <taxon>Magnoliopsida</taxon>
        <taxon>Liliopsida</taxon>
        <taxon>Poales</taxon>
        <taxon>Poaceae</taxon>
        <taxon>BOP clade</taxon>
        <taxon>Oryzoideae</taxon>
        <taxon>Oryzeae</taxon>
        <taxon>Oryzinae</taxon>
        <taxon>Oryza</taxon>
    </lineage>
</organism>
<evidence type="ECO:0000313" key="2">
    <source>
        <dbReference type="EnsemblPlants" id="OBART03G34240.1"/>
    </source>
</evidence>
<keyword evidence="3" id="KW-1185">Reference proteome</keyword>
<proteinExistence type="predicted"/>
<reference evidence="2" key="1">
    <citation type="journal article" date="2009" name="Rice">
        <title>De Novo Next Generation Sequencing of Plant Genomes.</title>
        <authorList>
            <person name="Rounsley S."/>
            <person name="Marri P.R."/>
            <person name="Yu Y."/>
            <person name="He R."/>
            <person name="Sisneros N."/>
            <person name="Goicoechea J.L."/>
            <person name="Lee S.J."/>
            <person name="Angelova A."/>
            <person name="Kudrna D."/>
            <person name="Luo M."/>
            <person name="Affourtit J."/>
            <person name="Desany B."/>
            <person name="Knight J."/>
            <person name="Niazi F."/>
            <person name="Egholm M."/>
            <person name="Wing R.A."/>
        </authorList>
    </citation>
    <scope>NUCLEOTIDE SEQUENCE [LARGE SCALE GENOMIC DNA]</scope>
    <source>
        <strain evidence="2">cv. IRGC 105608</strain>
    </source>
</reference>
<name>A0A0D3FP34_9ORYZ</name>
<evidence type="ECO:0000313" key="3">
    <source>
        <dbReference type="Proteomes" id="UP000026960"/>
    </source>
</evidence>
<dbReference type="Proteomes" id="UP000026960">
    <property type="component" value="Chromosome 3"/>
</dbReference>
<dbReference type="Gramene" id="OBART03G34240.1">
    <property type="protein sequence ID" value="OBART03G34240.1"/>
    <property type="gene ID" value="OBART03G34240"/>
</dbReference>
<dbReference type="PaxDb" id="65489-OBART03G34240.1"/>
<feature type="region of interest" description="Disordered" evidence="1">
    <location>
        <begin position="67"/>
        <end position="122"/>
    </location>
</feature>
<sequence>MAVRHRSLPQHRRAVAWWRAGACGALMRRTEPVARRHGAGPHNLAALSSVSRAVARRRCAEAGRLRATDARDRAGHAGPCRSRSAVVRDRPLARDRRSRRMEERHRAAPSQSRILNMRRRTI</sequence>
<evidence type="ECO:0000256" key="1">
    <source>
        <dbReference type="SAM" id="MobiDB-lite"/>
    </source>
</evidence>
<feature type="compositionally biased region" description="Basic and acidic residues" evidence="1">
    <location>
        <begin position="86"/>
        <end position="106"/>
    </location>
</feature>
<accession>A0A0D3FP34</accession>
<dbReference type="AlphaFoldDB" id="A0A0D3FP34"/>
<dbReference type="HOGENOM" id="CLU_2030267_0_0_1"/>